<dbReference type="SMART" id="SM00507">
    <property type="entry name" value="HNHc"/>
    <property type="match status" value="1"/>
</dbReference>
<feature type="region of interest" description="Disordered" evidence="1">
    <location>
        <begin position="176"/>
        <end position="204"/>
    </location>
</feature>
<accession>A0A8D3WI56</accession>
<keyword evidence="3" id="KW-0255">Endonuclease</keyword>
<protein>
    <submittedName>
        <fullName evidence="3">HNH endonuclease</fullName>
    </submittedName>
</protein>
<proteinExistence type="predicted"/>
<sequence>MSDQNKYPRDLLARTAAASTSLVDLLGRLGAPLGSGPLRYVRDRLKLYGIDTTHFVDDALPERQKRSYTRELLEEAAAHAHSIREMLEYMNVPPEDGPYGYIRKRLDRLGIDTSHFTNGRRYGSSLAPRHELTSAVAKSKSLAGVLKLLGQTNNGAARARLKRSLAEYGLSTAHFTGQGHTRGSSSPHRKAASEILQRRESGATRTRTTLLRRALVEIGRPRVCSACGIGDTWQGKRLVLEIDHISGDHLDNRRENLRYLCPSCHSQTATFSKRRRPTQYSSETRARTPAG</sequence>
<feature type="compositionally biased region" description="Polar residues" evidence="1">
    <location>
        <begin position="176"/>
        <end position="186"/>
    </location>
</feature>
<dbReference type="OrthoDB" id="2085958at2"/>
<dbReference type="EMBL" id="CP002475">
    <property type="protein sequence ID" value="ADW05410.1"/>
    <property type="molecule type" value="Genomic_DNA"/>
</dbReference>
<evidence type="ECO:0000313" key="3">
    <source>
        <dbReference type="EMBL" id="ADW05410.1"/>
    </source>
</evidence>
<feature type="region of interest" description="Disordered" evidence="1">
    <location>
        <begin position="271"/>
        <end position="291"/>
    </location>
</feature>
<dbReference type="Proteomes" id="UP000002066">
    <property type="component" value="Chromosome"/>
</dbReference>
<gene>
    <name evidence="3" type="ordered locus">Sfla_3996</name>
</gene>
<dbReference type="CDD" id="cd00085">
    <property type="entry name" value="HNHc"/>
    <property type="match status" value="1"/>
</dbReference>
<evidence type="ECO:0000259" key="2">
    <source>
        <dbReference type="SMART" id="SM00507"/>
    </source>
</evidence>
<organism evidence="3 4">
    <name type="scientific">Streptomyces pratensis (strain ATCC 33331 / IAF-45CD)</name>
    <dbReference type="NCBI Taxonomy" id="591167"/>
    <lineage>
        <taxon>Bacteria</taxon>
        <taxon>Bacillati</taxon>
        <taxon>Actinomycetota</taxon>
        <taxon>Actinomycetes</taxon>
        <taxon>Kitasatosporales</taxon>
        <taxon>Streptomycetaceae</taxon>
        <taxon>Streptomyces</taxon>
    </lineage>
</organism>
<reference evidence="3 4" key="1">
    <citation type="submission" date="2011-01" db="EMBL/GenBank/DDBJ databases">
        <title>Complete sequence of chromosome of Streptomyces flavogriseus ATCC 33331.</title>
        <authorList>
            <consortium name="US DOE Joint Genome Institute"/>
            <person name="Lucas S."/>
            <person name="Copeland A."/>
            <person name="Lapidus A."/>
            <person name="Cheng J.-F."/>
            <person name="Goodwin L."/>
            <person name="Pitluck S."/>
            <person name="Davenport K."/>
            <person name="Detter J.C."/>
            <person name="Han C."/>
            <person name="Tapia R."/>
            <person name="Land M."/>
            <person name="Hauser L."/>
            <person name="Kyrpides N."/>
            <person name="Ivanova N."/>
            <person name="Ovchinnikova G."/>
            <person name="Pagani I."/>
            <person name="Brumm P."/>
            <person name="Mead D."/>
            <person name="Woyke T."/>
        </authorList>
    </citation>
    <scope>NUCLEOTIDE SEQUENCE [LARGE SCALE GENOMIC DNA]</scope>
    <source>
        <strain evidence="4">ATCC 33331 / IAF-45CD</strain>
    </source>
</reference>
<dbReference type="GO" id="GO:0004519">
    <property type="term" value="F:endonuclease activity"/>
    <property type="evidence" value="ECO:0007669"/>
    <property type="project" value="UniProtKB-KW"/>
</dbReference>
<name>A0A8D3WI56_STRFA</name>
<dbReference type="InterPro" id="IPR003615">
    <property type="entry name" value="HNH_nuc"/>
</dbReference>
<feature type="domain" description="HNH nuclease" evidence="2">
    <location>
        <begin position="210"/>
        <end position="266"/>
    </location>
</feature>
<evidence type="ECO:0000313" key="4">
    <source>
        <dbReference type="Proteomes" id="UP000002066"/>
    </source>
</evidence>
<dbReference type="AlphaFoldDB" id="A0A8D3WI56"/>
<keyword evidence="3" id="KW-0540">Nuclease</keyword>
<evidence type="ECO:0000256" key="1">
    <source>
        <dbReference type="SAM" id="MobiDB-lite"/>
    </source>
</evidence>
<dbReference type="KEGG" id="sfa:Sfla_3996"/>
<keyword evidence="3" id="KW-0378">Hydrolase</keyword>